<comment type="caution">
    <text evidence="3">The sequence shown here is derived from an EMBL/GenBank/DDBJ whole genome shotgun (WGS) entry which is preliminary data.</text>
</comment>
<dbReference type="PANTHER" id="PTHR13833">
    <property type="match status" value="1"/>
</dbReference>
<dbReference type="InterPro" id="IPR011042">
    <property type="entry name" value="6-blade_b-propeller_TolB-like"/>
</dbReference>
<feature type="chain" id="PRO_5033055029" evidence="1">
    <location>
        <begin position="26"/>
        <end position="433"/>
    </location>
</feature>
<dbReference type="SUPFAM" id="SSF81296">
    <property type="entry name" value="E set domains"/>
    <property type="match status" value="1"/>
</dbReference>
<dbReference type="PANTHER" id="PTHR13833:SF71">
    <property type="entry name" value="NHL DOMAIN-CONTAINING PROTEIN"/>
    <property type="match status" value="1"/>
</dbReference>
<gene>
    <name evidence="3" type="ORF">GGR21_000065</name>
</gene>
<dbReference type="CDD" id="cd00603">
    <property type="entry name" value="IPT_PCSR"/>
    <property type="match status" value="1"/>
</dbReference>
<dbReference type="InterPro" id="IPR013783">
    <property type="entry name" value="Ig-like_fold"/>
</dbReference>
<sequence length="433" mass="46546">MKIKNIITGLLAGCLILSCLLTSCKDDNDDTPSTLVVNKFYPTSGGAGTEILITGKNFTDDTSRVSVMVGETPLKIIGSNSTGIMVVVPRKLGSGLLHVKIGDQETTSVEEFTYTFSATVTTLAGNGKPGYVDGEGTEAQFYLQDTVSNWRKGSICVDLEDNIYVGDAGNNCIRKITPDGKVTTLAGRQGNYGHADGTGTAARFQEMYGMDCDSEGNIYVSDLGNPQTIRKVTSEGVVTTIKDNIWPYPWYLAVDKRNGNIYTANPEKGGIYQLKPDGTMTHIIQNVSIAGLVVDPQGNLFAIDFDTNQIVKYEADTWSRSTIAGSEYGYEDGPTGNAKFAKPWGMALDGDGNIYVAGNGIWDGGDNPDQSIRIVDMKSGVVRTVAGSAQKGYVDANGSSAAFNAPLDLAINKDGIIYVFDRKNNAIRRIMYE</sequence>
<organism evidence="3 4">
    <name type="scientific">Dysgonomonas hofstadii</name>
    <dbReference type="NCBI Taxonomy" id="637886"/>
    <lineage>
        <taxon>Bacteria</taxon>
        <taxon>Pseudomonadati</taxon>
        <taxon>Bacteroidota</taxon>
        <taxon>Bacteroidia</taxon>
        <taxon>Bacteroidales</taxon>
        <taxon>Dysgonomonadaceae</taxon>
        <taxon>Dysgonomonas</taxon>
    </lineage>
</organism>
<dbReference type="InterPro" id="IPR002909">
    <property type="entry name" value="IPT_dom"/>
</dbReference>
<protein>
    <submittedName>
        <fullName evidence="3">Sugar lactone lactonase YvrE</fullName>
    </submittedName>
</protein>
<dbReference type="Gene3D" id="2.120.10.30">
    <property type="entry name" value="TolB, C-terminal domain"/>
    <property type="match status" value="2"/>
</dbReference>
<dbReference type="Pfam" id="PF01833">
    <property type="entry name" value="TIG"/>
    <property type="match status" value="1"/>
</dbReference>
<dbReference type="SUPFAM" id="SSF101898">
    <property type="entry name" value="NHL repeat"/>
    <property type="match status" value="1"/>
</dbReference>
<dbReference type="PROSITE" id="PS51257">
    <property type="entry name" value="PROKAR_LIPOPROTEIN"/>
    <property type="match status" value="1"/>
</dbReference>
<evidence type="ECO:0000256" key="1">
    <source>
        <dbReference type="SAM" id="SignalP"/>
    </source>
</evidence>
<reference evidence="3 4" key="1">
    <citation type="submission" date="2020-08" db="EMBL/GenBank/DDBJ databases">
        <title>Genomic Encyclopedia of Type Strains, Phase IV (KMG-IV): sequencing the most valuable type-strain genomes for metagenomic binning, comparative biology and taxonomic classification.</title>
        <authorList>
            <person name="Goeker M."/>
        </authorList>
    </citation>
    <scope>NUCLEOTIDE SEQUENCE [LARGE SCALE GENOMIC DNA]</scope>
    <source>
        <strain evidence="3 4">DSM 104969</strain>
    </source>
</reference>
<dbReference type="InterPro" id="IPR056822">
    <property type="entry name" value="TEN_NHL"/>
</dbReference>
<feature type="domain" description="IPT/TIG" evidence="2">
    <location>
        <begin position="34"/>
        <end position="115"/>
    </location>
</feature>
<evidence type="ECO:0000313" key="4">
    <source>
        <dbReference type="Proteomes" id="UP000555103"/>
    </source>
</evidence>
<dbReference type="Proteomes" id="UP000555103">
    <property type="component" value="Unassembled WGS sequence"/>
</dbReference>
<dbReference type="RefSeq" id="WP_183305148.1">
    <property type="nucleotide sequence ID" value="NZ_JACIEP010000001.1"/>
</dbReference>
<evidence type="ECO:0000259" key="2">
    <source>
        <dbReference type="SMART" id="SM00429"/>
    </source>
</evidence>
<dbReference type="InterPro" id="IPR014756">
    <property type="entry name" value="Ig_E-set"/>
</dbReference>
<keyword evidence="4" id="KW-1185">Reference proteome</keyword>
<name>A0A840CE10_9BACT</name>
<feature type="signal peptide" evidence="1">
    <location>
        <begin position="1"/>
        <end position="25"/>
    </location>
</feature>
<dbReference type="EMBL" id="JACIEP010000001">
    <property type="protein sequence ID" value="MBB4034180.1"/>
    <property type="molecule type" value="Genomic_DNA"/>
</dbReference>
<dbReference type="AlphaFoldDB" id="A0A840CE10"/>
<accession>A0A840CE10</accession>
<proteinExistence type="predicted"/>
<dbReference type="Pfam" id="PF25021">
    <property type="entry name" value="TEN_NHL"/>
    <property type="match status" value="1"/>
</dbReference>
<dbReference type="SMART" id="SM00429">
    <property type="entry name" value="IPT"/>
    <property type="match status" value="1"/>
</dbReference>
<dbReference type="Gene3D" id="2.60.40.10">
    <property type="entry name" value="Immunoglobulins"/>
    <property type="match status" value="1"/>
</dbReference>
<evidence type="ECO:0000313" key="3">
    <source>
        <dbReference type="EMBL" id="MBB4034180.1"/>
    </source>
</evidence>
<keyword evidence="1" id="KW-0732">Signal</keyword>